<evidence type="ECO:0000313" key="1">
    <source>
        <dbReference type="EMBL" id="MBA0861613.1"/>
    </source>
</evidence>
<keyword evidence="2" id="KW-1185">Reference proteome</keyword>
<evidence type="ECO:0000313" key="2">
    <source>
        <dbReference type="Proteomes" id="UP000593576"/>
    </source>
</evidence>
<protein>
    <submittedName>
        <fullName evidence="1">Uncharacterized protein</fullName>
    </submittedName>
</protein>
<organism evidence="1 2">
    <name type="scientific">Gossypium schwendimanii</name>
    <name type="common">Cotton</name>
    <dbReference type="NCBI Taxonomy" id="34291"/>
    <lineage>
        <taxon>Eukaryota</taxon>
        <taxon>Viridiplantae</taxon>
        <taxon>Streptophyta</taxon>
        <taxon>Embryophyta</taxon>
        <taxon>Tracheophyta</taxon>
        <taxon>Spermatophyta</taxon>
        <taxon>Magnoliopsida</taxon>
        <taxon>eudicotyledons</taxon>
        <taxon>Gunneridae</taxon>
        <taxon>Pentapetalae</taxon>
        <taxon>rosids</taxon>
        <taxon>malvids</taxon>
        <taxon>Malvales</taxon>
        <taxon>Malvaceae</taxon>
        <taxon>Malvoideae</taxon>
        <taxon>Gossypium</taxon>
    </lineage>
</organism>
<dbReference type="OrthoDB" id="1752144at2759"/>
<reference evidence="1 2" key="1">
    <citation type="journal article" date="2019" name="Genome Biol. Evol.">
        <title>Insights into the evolution of the New World diploid cottons (Gossypium, subgenus Houzingenia) based on genome sequencing.</title>
        <authorList>
            <person name="Grover C.E."/>
            <person name="Arick M.A. 2nd"/>
            <person name="Thrash A."/>
            <person name="Conover J.L."/>
            <person name="Sanders W.S."/>
            <person name="Peterson D.G."/>
            <person name="Frelichowski J.E."/>
            <person name="Scheffler J.A."/>
            <person name="Scheffler B.E."/>
            <person name="Wendel J.F."/>
        </authorList>
    </citation>
    <scope>NUCLEOTIDE SEQUENCE [LARGE SCALE GENOMIC DNA]</scope>
    <source>
        <strain evidence="1">1</strain>
        <tissue evidence="1">Leaf</tissue>
    </source>
</reference>
<comment type="caution">
    <text evidence="1">The sequence shown here is derived from an EMBL/GenBank/DDBJ whole genome shotgun (WGS) entry which is preliminary data.</text>
</comment>
<name>A0A7J9LS71_GOSSC</name>
<sequence length="81" mass="9162">MVGCSFKELSPYEGDVSEERDVAMLLPRINELTLVGVDKMTHLWKQGSPLHHICANLETLQVYECGSPMFGAACYIEDRRM</sequence>
<dbReference type="EMBL" id="JABFAF010000007">
    <property type="protein sequence ID" value="MBA0861613.1"/>
    <property type="molecule type" value="Genomic_DNA"/>
</dbReference>
<dbReference type="AlphaFoldDB" id="A0A7J9LS71"/>
<gene>
    <name evidence="1" type="ORF">Goshw_029571</name>
</gene>
<proteinExistence type="predicted"/>
<dbReference type="Proteomes" id="UP000593576">
    <property type="component" value="Unassembled WGS sequence"/>
</dbReference>
<accession>A0A7J9LS71</accession>